<evidence type="ECO:0000313" key="3">
    <source>
        <dbReference type="Proteomes" id="UP001346149"/>
    </source>
</evidence>
<protein>
    <submittedName>
        <fullName evidence="2">Uncharacterized protein</fullName>
    </submittedName>
</protein>
<reference evidence="2 3" key="1">
    <citation type="journal article" date="2023" name="Hortic Res">
        <title>Pangenome of water caltrop reveals structural variations and asymmetric subgenome divergence after allopolyploidization.</title>
        <authorList>
            <person name="Zhang X."/>
            <person name="Chen Y."/>
            <person name="Wang L."/>
            <person name="Yuan Y."/>
            <person name="Fang M."/>
            <person name="Shi L."/>
            <person name="Lu R."/>
            <person name="Comes H.P."/>
            <person name="Ma Y."/>
            <person name="Chen Y."/>
            <person name="Huang G."/>
            <person name="Zhou Y."/>
            <person name="Zheng Z."/>
            <person name="Qiu Y."/>
        </authorList>
    </citation>
    <scope>NUCLEOTIDE SEQUENCE [LARGE SCALE GENOMIC DNA]</scope>
    <source>
        <strain evidence="2">F231</strain>
    </source>
</reference>
<comment type="caution">
    <text evidence="2">The sequence shown here is derived from an EMBL/GenBank/DDBJ whole genome shotgun (WGS) entry which is preliminary data.</text>
</comment>
<dbReference type="EMBL" id="JAXQNO010000007">
    <property type="protein sequence ID" value="KAK4794815.1"/>
    <property type="molecule type" value="Genomic_DNA"/>
</dbReference>
<dbReference type="AlphaFoldDB" id="A0AAN7MDI8"/>
<dbReference type="Proteomes" id="UP001346149">
    <property type="component" value="Unassembled WGS sequence"/>
</dbReference>
<keyword evidence="3" id="KW-1185">Reference proteome</keyword>
<name>A0AAN7MDI8_TRANT</name>
<proteinExistence type="predicted"/>
<gene>
    <name evidence="2" type="ORF">SAY86_012809</name>
</gene>
<feature type="compositionally biased region" description="Pro residues" evidence="1">
    <location>
        <begin position="53"/>
        <end position="67"/>
    </location>
</feature>
<feature type="region of interest" description="Disordered" evidence="1">
    <location>
        <begin position="37"/>
        <end position="118"/>
    </location>
</feature>
<organism evidence="2 3">
    <name type="scientific">Trapa natans</name>
    <name type="common">Water chestnut</name>
    <dbReference type="NCBI Taxonomy" id="22666"/>
    <lineage>
        <taxon>Eukaryota</taxon>
        <taxon>Viridiplantae</taxon>
        <taxon>Streptophyta</taxon>
        <taxon>Embryophyta</taxon>
        <taxon>Tracheophyta</taxon>
        <taxon>Spermatophyta</taxon>
        <taxon>Magnoliopsida</taxon>
        <taxon>eudicotyledons</taxon>
        <taxon>Gunneridae</taxon>
        <taxon>Pentapetalae</taxon>
        <taxon>rosids</taxon>
        <taxon>malvids</taxon>
        <taxon>Myrtales</taxon>
        <taxon>Lythraceae</taxon>
        <taxon>Trapa</taxon>
    </lineage>
</organism>
<feature type="compositionally biased region" description="Basic residues" evidence="1">
    <location>
        <begin position="88"/>
        <end position="97"/>
    </location>
</feature>
<evidence type="ECO:0000313" key="2">
    <source>
        <dbReference type="EMBL" id="KAK4794815.1"/>
    </source>
</evidence>
<accession>A0AAN7MDI8</accession>
<sequence length="118" mass="12806">MGRDYKVKILEDGKRLQASDTEKNAFSISYQYILLNPWPQGLGTTTPISGGRPPTPVTPRDSPPPRQGHPHGRSAAEGVGEHSQCPHHPVRVPRGGHRQQGTQDPGPAQARTAAGRRH</sequence>
<evidence type="ECO:0000256" key="1">
    <source>
        <dbReference type="SAM" id="MobiDB-lite"/>
    </source>
</evidence>